<dbReference type="GO" id="GO:0008237">
    <property type="term" value="F:metallopeptidase activity"/>
    <property type="evidence" value="ECO:0007669"/>
    <property type="project" value="UniProtKB-KW"/>
</dbReference>
<feature type="transmembrane region" description="Helical" evidence="1">
    <location>
        <begin position="177"/>
        <end position="194"/>
    </location>
</feature>
<evidence type="ECO:0000259" key="2">
    <source>
        <dbReference type="Pfam" id="PF02517"/>
    </source>
</evidence>
<dbReference type="InterPro" id="IPR052710">
    <property type="entry name" value="CAAX_protease"/>
</dbReference>
<dbReference type="InterPro" id="IPR003675">
    <property type="entry name" value="Rce1/LyrA-like_dom"/>
</dbReference>
<keyword evidence="1" id="KW-1133">Transmembrane helix</keyword>
<evidence type="ECO:0000256" key="1">
    <source>
        <dbReference type="SAM" id="Phobius"/>
    </source>
</evidence>
<keyword evidence="3" id="KW-0645">Protease</keyword>
<keyword evidence="4" id="KW-1185">Reference proteome</keyword>
<dbReference type="Pfam" id="PF02517">
    <property type="entry name" value="Rce1-like"/>
    <property type="match status" value="1"/>
</dbReference>
<dbReference type="GO" id="GO:0004175">
    <property type="term" value="F:endopeptidase activity"/>
    <property type="evidence" value="ECO:0007669"/>
    <property type="project" value="UniProtKB-ARBA"/>
</dbReference>
<comment type="caution">
    <text evidence="3">The sequence shown here is derived from an EMBL/GenBank/DDBJ whole genome shotgun (WGS) entry which is preliminary data.</text>
</comment>
<dbReference type="PANTHER" id="PTHR36435:SF1">
    <property type="entry name" value="CAAX AMINO TERMINAL PROTEASE FAMILY PROTEIN"/>
    <property type="match status" value="1"/>
</dbReference>
<accession>A0A844CUY4</accession>
<dbReference type="GO" id="GO:0006508">
    <property type="term" value="P:proteolysis"/>
    <property type="evidence" value="ECO:0007669"/>
    <property type="project" value="UniProtKB-KW"/>
</dbReference>
<keyword evidence="1" id="KW-0812">Transmembrane</keyword>
<sequence length="295" mass="31684">MRYDAHERLVAPARASSQPLLLLGGVVLMGLIFLALNLGYSILHSALIGRDAWETLAMELATGNTPRAVLINLFLFAFLIVALAAALHALHNRGLLSVIGPLPPALRQFRTTGLAVLTLYVVVSLLPAGDVMDTSANLGFGTWLMLLPLTLLALLIQTGAEELVFRGYLQSQLAARFPHPTVWLLGPSLLFALLHYDPAIHGQNTWLVVTWAALFGLATADLTARAGTLGPAIALHMINNLSAIAIAAPEGNFDGLALYTYPFSLDDTAALSAWAPVDFMTLFCSWLAARVALRR</sequence>
<keyword evidence="3" id="KW-0378">Hydrolase</keyword>
<name>A0A844CUY4_9RHOB</name>
<feature type="transmembrane region" description="Helical" evidence="1">
    <location>
        <begin position="20"/>
        <end position="48"/>
    </location>
</feature>
<feature type="domain" description="CAAX prenyl protease 2/Lysostaphin resistance protein A-like" evidence="2">
    <location>
        <begin position="145"/>
        <end position="241"/>
    </location>
</feature>
<keyword evidence="3" id="KW-0482">Metalloprotease</keyword>
<dbReference type="EMBL" id="SZWE01000001">
    <property type="protein sequence ID" value="MRU14996.1"/>
    <property type="molecule type" value="Genomic_DNA"/>
</dbReference>
<feature type="transmembrane region" description="Helical" evidence="1">
    <location>
        <begin position="111"/>
        <end position="129"/>
    </location>
</feature>
<organism evidence="3 4">
    <name type="scientific">Roseovarius bejariae</name>
    <dbReference type="NCBI Taxonomy" id="2576383"/>
    <lineage>
        <taxon>Bacteria</taxon>
        <taxon>Pseudomonadati</taxon>
        <taxon>Pseudomonadota</taxon>
        <taxon>Alphaproteobacteria</taxon>
        <taxon>Rhodobacterales</taxon>
        <taxon>Roseobacteraceae</taxon>
        <taxon>Roseovarius</taxon>
    </lineage>
</organism>
<feature type="transmembrane region" description="Helical" evidence="1">
    <location>
        <begin position="135"/>
        <end position="156"/>
    </location>
</feature>
<dbReference type="OrthoDB" id="7171777at2"/>
<feature type="transmembrane region" description="Helical" evidence="1">
    <location>
        <begin position="206"/>
        <end position="224"/>
    </location>
</feature>
<evidence type="ECO:0000313" key="4">
    <source>
        <dbReference type="Proteomes" id="UP000564704"/>
    </source>
</evidence>
<protein>
    <submittedName>
        <fullName evidence="3">CPBP family intramembrane metalloprotease</fullName>
    </submittedName>
</protein>
<feature type="transmembrane region" description="Helical" evidence="1">
    <location>
        <begin position="68"/>
        <end position="90"/>
    </location>
</feature>
<evidence type="ECO:0000313" key="3">
    <source>
        <dbReference type="EMBL" id="MRU14996.1"/>
    </source>
</evidence>
<dbReference type="RefSeq" id="WP_154149907.1">
    <property type="nucleotide sequence ID" value="NZ_SZWE01000001.1"/>
</dbReference>
<dbReference type="Proteomes" id="UP000564704">
    <property type="component" value="Unassembled WGS sequence"/>
</dbReference>
<dbReference type="PANTHER" id="PTHR36435">
    <property type="entry name" value="SLR1288 PROTEIN"/>
    <property type="match status" value="1"/>
</dbReference>
<dbReference type="AlphaFoldDB" id="A0A844CUY4"/>
<proteinExistence type="predicted"/>
<reference evidence="3 4" key="1">
    <citation type="submission" date="2019-05" db="EMBL/GenBank/DDBJ databases">
        <title>Roseovarius bejariae sp. nov., a moderately halophylic bacterium isolated from a saline soil in Rambla Salada (Murcia).</title>
        <authorList>
            <person name="Castro D.J."/>
            <person name="Gomez-Altuve A."/>
            <person name="Reina J.C."/>
            <person name="Rodriguez M."/>
            <person name="Sampedro I."/>
            <person name="Llamas I."/>
            <person name="Martinez-Checa F."/>
        </authorList>
    </citation>
    <scope>NUCLEOTIDE SEQUENCE [LARGE SCALE GENOMIC DNA]</scope>
    <source>
        <strain evidence="3 4">A21</strain>
    </source>
</reference>
<dbReference type="GO" id="GO:0080120">
    <property type="term" value="P:CAAX-box protein maturation"/>
    <property type="evidence" value="ECO:0007669"/>
    <property type="project" value="UniProtKB-ARBA"/>
</dbReference>
<feature type="transmembrane region" description="Helical" evidence="1">
    <location>
        <begin position="269"/>
        <end position="289"/>
    </location>
</feature>
<gene>
    <name evidence="3" type="ORF">FDP25_06090</name>
</gene>
<keyword evidence="1" id="KW-0472">Membrane</keyword>